<comment type="caution">
    <text evidence="1">The sequence shown here is derived from an EMBL/GenBank/DDBJ whole genome shotgun (WGS) entry which is preliminary data.</text>
</comment>
<accession>A0A4Q7AGF1</accession>
<dbReference type="EMBL" id="SGSQ01000034">
    <property type="protein sequence ID" value="RZG43412.1"/>
    <property type="molecule type" value="Genomic_DNA"/>
</dbReference>
<protein>
    <submittedName>
        <fullName evidence="1">Uncharacterized protein</fullName>
    </submittedName>
</protein>
<dbReference type="RefSeq" id="WP_130168921.1">
    <property type="nucleotide sequence ID" value="NZ_SGSQ01000034.1"/>
</dbReference>
<proteinExistence type="predicted"/>
<evidence type="ECO:0000313" key="1">
    <source>
        <dbReference type="EMBL" id="RZG43412.1"/>
    </source>
</evidence>
<reference evidence="1 2" key="1">
    <citation type="submission" date="2019-02" db="EMBL/GenBank/DDBJ databases">
        <title>The Batch Genome Submission of Acinetobacter spp. strains.</title>
        <authorList>
            <person name="Qin J."/>
            <person name="Hu Y."/>
            <person name="Ye H."/>
            <person name="Wei L."/>
            <person name="Feng Y."/>
            <person name="Zong Z."/>
        </authorList>
    </citation>
    <scope>NUCLEOTIDE SEQUENCE [LARGE SCALE GENOMIC DNA]</scope>
    <source>
        <strain evidence="1 2">WCHAW060049</strain>
    </source>
</reference>
<dbReference type="AlphaFoldDB" id="A0A4Q7AGF1"/>
<sequence length="454" mass="53156">MSNYTTIQFFELNINIPAQEFRIEYTLIENAGLPFVPEFILRLLNVCPFYPKDLAQYFSFSKKDLKVAIEPLMEAGFIETDSNNMFVLTTKGKSLFIDTQDSPNSKNKIEYRKNYIFDLINFMCHGSRATMHKMNQSIVLDVGLEARSKSIEKAKSSFQRDYRDKIYQQWDSSDKQQDSDTKPELYKISDIEKRRDVYLGITEQVVVDISNNHIYFKKSEDDILGQLIDSSNYLEQRDMKLGNIVKVNNQVEIVKFATDIQDDGVVEFVENNLNFNKLLNKDNYFLGSLVLKDNWKNFYNKLLEIIGAKNEVELNWIFPSNHDLWLKSDSFYNAINDLMNLLKQYKKLSINFFIPIANKNHYRTKDNFTKIFQDYSLEKNVKFFVESDEMNSFECIIVDSILCMGTYHITDPNKFLTPIPISFLNENENSINIISRKIFGIFNQIVEDGQRLLS</sequence>
<dbReference type="Proteomes" id="UP000293863">
    <property type="component" value="Unassembled WGS sequence"/>
</dbReference>
<gene>
    <name evidence="1" type="ORF">EXU28_17370</name>
</gene>
<keyword evidence="2" id="KW-1185">Reference proteome</keyword>
<name>A0A4Q7AGF1_9GAMM</name>
<evidence type="ECO:0000313" key="2">
    <source>
        <dbReference type="Proteomes" id="UP000293863"/>
    </source>
</evidence>
<organism evidence="1 2">
    <name type="scientific">Acinetobacter wuhouensis</name>
    <dbReference type="NCBI Taxonomy" id="1879050"/>
    <lineage>
        <taxon>Bacteria</taxon>
        <taxon>Pseudomonadati</taxon>
        <taxon>Pseudomonadota</taxon>
        <taxon>Gammaproteobacteria</taxon>
        <taxon>Moraxellales</taxon>
        <taxon>Moraxellaceae</taxon>
        <taxon>Acinetobacter</taxon>
    </lineage>
</organism>